<dbReference type="Proteomes" id="UP000254101">
    <property type="component" value="Unassembled WGS sequence"/>
</dbReference>
<proteinExistence type="inferred from homology"/>
<feature type="active site" description="Nucleophile" evidence="7">
    <location>
        <position position="245"/>
    </location>
</feature>
<dbReference type="SUPFAM" id="SSF141523">
    <property type="entry name" value="L,D-transpeptidase catalytic domain-like"/>
    <property type="match status" value="1"/>
</dbReference>
<comment type="caution">
    <text evidence="10">The sequence shown here is derived from an EMBL/GenBank/DDBJ whole genome shotgun (WGS) entry which is preliminary data.</text>
</comment>
<evidence type="ECO:0000256" key="2">
    <source>
        <dbReference type="ARBA" id="ARBA00005992"/>
    </source>
</evidence>
<reference evidence="10 11" key="1">
    <citation type="submission" date="2018-07" db="EMBL/GenBank/DDBJ databases">
        <title>Erythrobacter nanhaiensis sp. nov., a novel member of the genus Erythrobacter isolated from the South China Sea.</title>
        <authorList>
            <person name="Chen X."/>
            <person name="Liu J."/>
        </authorList>
    </citation>
    <scope>NUCLEOTIDE SEQUENCE [LARGE SCALE GENOMIC DNA]</scope>
    <source>
        <strain evidence="10 11">S-5</strain>
    </source>
</reference>
<keyword evidence="4 7" id="KW-0133">Cell shape</keyword>
<dbReference type="InterPro" id="IPR050979">
    <property type="entry name" value="LD-transpeptidase"/>
</dbReference>
<dbReference type="GO" id="GO:0016740">
    <property type="term" value="F:transferase activity"/>
    <property type="evidence" value="ECO:0007669"/>
    <property type="project" value="UniProtKB-KW"/>
</dbReference>
<evidence type="ECO:0000256" key="1">
    <source>
        <dbReference type="ARBA" id="ARBA00004752"/>
    </source>
</evidence>
<evidence type="ECO:0000313" key="10">
    <source>
        <dbReference type="EMBL" id="RDS77434.1"/>
    </source>
</evidence>
<dbReference type="GO" id="GO:0008360">
    <property type="term" value="P:regulation of cell shape"/>
    <property type="evidence" value="ECO:0007669"/>
    <property type="project" value="UniProtKB-UniRule"/>
</dbReference>
<comment type="similarity">
    <text evidence="2">Belongs to the YkuD family.</text>
</comment>
<dbReference type="EMBL" id="QRBB01000001">
    <property type="protein sequence ID" value="RDS77434.1"/>
    <property type="molecule type" value="Genomic_DNA"/>
</dbReference>
<dbReference type="AlphaFoldDB" id="A0A395LPF5"/>
<evidence type="ECO:0000256" key="5">
    <source>
        <dbReference type="ARBA" id="ARBA00022984"/>
    </source>
</evidence>
<evidence type="ECO:0000256" key="4">
    <source>
        <dbReference type="ARBA" id="ARBA00022960"/>
    </source>
</evidence>
<dbReference type="PROSITE" id="PS52029">
    <property type="entry name" value="LD_TPASE"/>
    <property type="match status" value="1"/>
</dbReference>
<dbReference type="GO" id="GO:0005576">
    <property type="term" value="C:extracellular region"/>
    <property type="evidence" value="ECO:0007669"/>
    <property type="project" value="TreeGrafter"/>
</dbReference>
<name>A0A395LPF5_9SPHN</name>
<feature type="compositionally biased region" description="Basic and acidic residues" evidence="8">
    <location>
        <begin position="100"/>
        <end position="109"/>
    </location>
</feature>
<dbReference type="RefSeq" id="WP_115491652.1">
    <property type="nucleotide sequence ID" value="NZ_JACHWW010000001.1"/>
</dbReference>
<dbReference type="PANTHER" id="PTHR30582:SF2">
    <property type="entry name" value="L,D-TRANSPEPTIDASE YCIB-RELATED"/>
    <property type="match status" value="1"/>
</dbReference>
<evidence type="ECO:0000259" key="9">
    <source>
        <dbReference type="PROSITE" id="PS52029"/>
    </source>
</evidence>
<keyword evidence="11" id="KW-1185">Reference proteome</keyword>
<evidence type="ECO:0000256" key="8">
    <source>
        <dbReference type="SAM" id="MobiDB-lite"/>
    </source>
</evidence>
<sequence>MTKALIWIGGATLALVLLLGGASIAARYLDDAATSETTAAAPDIEDAIPVDPSKFGDSVADGDDASPLESEPSADPQDSLDLTDETVDIEGTPGTTARPAGEDRAADGDVIYDARERAVASRSTPARAEKMVVKRVLPIDGPIRYGEWHWDTEGVPPGKIVMTVDLDARVISVFRGGYEIGAAAVLLGTQEHPTPLGTFPIRYKMRHNVSEKYNNAPMPYSMFLTSDGVALHGSQVENGYASHGCIGLPNEFAAKVFAVASKGDKVIITRGKTMQMGSPIG</sequence>
<dbReference type="Pfam" id="PF03734">
    <property type="entry name" value="YkuD"/>
    <property type="match status" value="1"/>
</dbReference>
<dbReference type="PANTHER" id="PTHR30582">
    <property type="entry name" value="L,D-TRANSPEPTIDASE"/>
    <property type="match status" value="1"/>
</dbReference>
<comment type="pathway">
    <text evidence="1 7">Cell wall biogenesis; peptidoglycan biosynthesis.</text>
</comment>
<protein>
    <submittedName>
        <fullName evidence="10">L,D-transpeptidase</fullName>
    </submittedName>
</protein>
<keyword evidence="6 7" id="KW-0961">Cell wall biogenesis/degradation</keyword>
<evidence type="ECO:0000256" key="3">
    <source>
        <dbReference type="ARBA" id="ARBA00022679"/>
    </source>
</evidence>
<dbReference type="UniPathway" id="UPA00219"/>
<dbReference type="GO" id="GO:0071972">
    <property type="term" value="F:peptidoglycan L,D-transpeptidase activity"/>
    <property type="evidence" value="ECO:0007669"/>
    <property type="project" value="TreeGrafter"/>
</dbReference>
<keyword evidence="3" id="KW-0808">Transferase</keyword>
<evidence type="ECO:0000256" key="7">
    <source>
        <dbReference type="PROSITE-ProRule" id="PRU01373"/>
    </source>
</evidence>
<feature type="active site" description="Proton donor/acceptor" evidence="7">
    <location>
        <position position="232"/>
    </location>
</feature>
<evidence type="ECO:0000256" key="6">
    <source>
        <dbReference type="ARBA" id="ARBA00023316"/>
    </source>
</evidence>
<keyword evidence="5 7" id="KW-0573">Peptidoglycan synthesis</keyword>
<dbReference type="CDD" id="cd16913">
    <property type="entry name" value="YkuD_like"/>
    <property type="match status" value="1"/>
</dbReference>
<dbReference type="GO" id="GO:0018104">
    <property type="term" value="P:peptidoglycan-protein cross-linking"/>
    <property type="evidence" value="ECO:0007669"/>
    <property type="project" value="TreeGrafter"/>
</dbReference>
<gene>
    <name evidence="10" type="ORF">DL238_07320</name>
</gene>
<dbReference type="InterPro" id="IPR005490">
    <property type="entry name" value="LD_TPept_cat_dom"/>
</dbReference>
<organism evidence="10 11">
    <name type="scientific">Alteriqipengyuania lutimaris</name>
    <dbReference type="NCBI Taxonomy" id="1538146"/>
    <lineage>
        <taxon>Bacteria</taxon>
        <taxon>Pseudomonadati</taxon>
        <taxon>Pseudomonadota</taxon>
        <taxon>Alphaproteobacteria</taxon>
        <taxon>Sphingomonadales</taxon>
        <taxon>Erythrobacteraceae</taxon>
        <taxon>Alteriqipengyuania</taxon>
    </lineage>
</organism>
<feature type="region of interest" description="Disordered" evidence="8">
    <location>
        <begin position="38"/>
        <end position="109"/>
    </location>
</feature>
<dbReference type="OrthoDB" id="463216at2"/>
<accession>A0A395LPF5</accession>
<dbReference type="GO" id="GO:0071555">
    <property type="term" value="P:cell wall organization"/>
    <property type="evidence" value="ECO:0007669"/>
    <property type="project" value="UniProtKB-UniRule"/>
</dbReference>
<dbReference type="Gene3D" id="2.40.440.10">
    <property type="entry name" value="L,D-transpeptidase catalytic domain-like"/>
    <property type="match status" value="1"/>
</dbReference>
<feature type="domain" description="L,D-TPase catalytic" evidence="9">
    <location>
        <begin position="160"/>
        <end position="269"/>
    </location>
</feature>
<dbReference type="InterPro" id="IPR038063">
    <property type="entry name" value="Transpep_catalytic_dom"/>
</dbReference>
<evidence type="ECO:0000313" key="11">
    <source>
        <dbReference type="Proteomes" id="UP000254101"/>
    </source>
</evidence>